<keyword evidence="1" id="KW-0732">Signal</keyword>
<dbReference type="Proteomes" id="UP000813444">
    <property type="component" value="Unassembled WGS sequence"/>
</dbReference>
<feature type="chain" id="PRO_5035451595" description="Lipocalin-like domain-containing protein" evidence="1">
    <location>
        <begin position="21"/>
        <end position="156"/>
    </location>
</feature>
<dbReference type="EMBL" id="JAGPNK010000025">
    <property type="protein sequence ID" value="KAH7304177.1"/>
    <property type="molecule type" value="Genomic_DNA"/>
</dbReference>
<sequence>MKLLFFAALLPFGRLVGALARPNRVAGVWGLVNATFIVNNEVAESPYGDNPHGMISLTETGWFVEQINSVDRNNSATETVGFGISGSYNTDENGDLLNQTVLGCTNPDFIGDVRYPAQLWFDVAQDGQTMQERFVRDETTTIYFLWARLDLSNRPS</sequence>
<dbReference type="Pfam" id="PF13924">
    <property type="entry name" value="Lipocalin_5"/>
    <property type="match status" value="1"/>
</dbReference>
<dbReference type="InterPro" id="IPR024311">
    <property type="entry name" value="Lipocalin-like"/>
</dbReference>
<dbReference type="AlphaFoldDB" id="A0A8K0SC79"/>
<reference evidence="3" key="1">
    <citation type="journal article" date="2021" name="Nat. Commun.">
        <title>Genetic determinants of endophytism in the Arabidopsis root mycobiome.</title>
        <authorList>
            <person name="Mesny F."/>
            <person name="Miyauchi S."/>
            <person name="Thiergart T."/>
            <person name="Pickel B."/>
            <person name="Atanasova L."/>
            <person name="Karlsson M."/>
            <person name="Huettel B."/>
            <person name="Barry K.W."/>
            <person name="Haridas S."/>
            <person name="Chen C."/>
            <person name="Bauer D."/>
            <person name="Andreopoulos W."/>
            <person name="Pangilinan J."/>
            <person name="LaButti K."/>
            <person name="Riley R."/>
            <person name="Lipzen A."/>
            <person name="Clum A."/>
            <person name="Drula E."/>
            <person name="Henrissat B."/>
            <person name="Kohler A."/>
            <person name="Grigoriev I.V."/>
            <person name="Martin F.M."/>
            <person name="Hacquard S."/>
        </authorList>
    </citation>
    <scope>NUCLEOTIDE SEQUENCE</scope>
    <source>
        <strain evidence="3">MPI-CAGE-CH-0235</strain>
    </source>
</reference>
<evidence type="ECO:0000256" key="1">
    <source>
        <dbReference type="SAM" id="SignalP"/>
    </source>
</evidence>
<feature type="domain" description="Lipocalin-like" evidence="2">
    <location>
        <begin position="27"/>
        <end position="79"/>
    </location>
</feature>
<evidence type="ECO:0000313" key="4">
    <source>
        <dbReference type="Proteomes" id="UP000813444"/>
    </source>
</evidence>
<comment type="caution">
    <text evidence="3">The sequence shown here is derived from an EMBL/GenBank/DDBJ whole genome shotgun (WGS) entry which is preliminary data.</text>
</comment>
<accession>A0A8K0SC79</accession>
<dbReference type="OrthoDB" id="10458213at2759"/>
<name>A0A8K0SC79_9HYPO</name>
<proteinExistence type="predicted"/>
<evidence type="ECO:0000313" key="3">
    <source>
        <dbReference type="EMBL" id="KAH7304177.1"/>
    </source>
</evidence>
<gene>
    <name evidence="3" type="ORF">B0I35DRAFT_445635</name>
</gene>
<protein>
    <recommendedName>
        <fullName evidence="2">Lipocalin-like domain-containing protein</fullName>
    </recommendedName>
</protein>
<organism evidence="3 4">
    <name type="scientific">Stachybotrys elegans</name>
    <dbReference type="NCBI Taxonomy" id="80388"/>
    <lineage>
        <taxon>Eukaryota</taxon>
        <taxon>Fungi</taxon>
        <taxon>Dikarya</taxon>
        <taxon>Ascomycota</taxon>
        <taxon>Pezizomycotina</taxon>
        <taxon>Sordariomycetes</taxon>
        <taxon>Hypocreomycetidae</taxon>
        <taxon>Hypocreales</taxon>
        <taxon>Stachybotryaceae</taxon>
        <taxon>Stachybotrys</taxon>
    </lineage>
</organism>
<evidence type="ECO:0000259" key="2">
    <source>
        <dbReference type="Pfam" id="PF13924"/>
    </source>
</evidence>
<feature type="signal peptide" evidence="1">
    <location>
        <begin position="1"/>
        <end position="20"/>
    </location>
</feature>
<keyword evidence="4" id="KW-1185">Reference proteome</keyword>